<gene>
    <name evidence="1" type="ORF">GCM10010390_66030</name>
</gene>
<protein>
    <recommendedName>
        <fullName evidence="3">Fibronectin type-III domain-containing protein</fullName>
    </recommendedName>
</protein>
<keyword evidence="2" id="KW-1185">Reference proteome</keyword>
<dbReference type="RefSeq" id="WP_346160868.1">
    <property type="nucleotide sequence ID" value="NZ_BAAABZ010000071.1"/>
</dbReference>
<proteinExistence type="predicted"/>
<sequence>MYDRSLAAEVARLKRRIAQIEKGQRVSQGASIENAALEVKDDTGSLRAIVGQQADGTSGIQVVNGPPPPAPSAPGVASVLGGVTVSWDGLFAAGAAIPLDWSRVEVHASSTPSFDPLPTTLQTTIETAQGATVVVPTDVPVYVRLLARNTSGAASPSSIEVGPYGPAPVVADDILDGIVTEVKLANDAVTAAKIAAAAVGTTEIADDAITTPKVTAGAILAAQIAAGAVVTDKLAAEAVTAAKIAALAITTDKIDANAITTSKLAAGSVDATALKADAITGKTITSGTITGSLLQTATSGERITVNEAGANKVLVYDATGRAVGELSGDGLGLEGTSGAIIWIDPDSTYPNLRFYTADGANSAYINIVEAAPGDADIGINSGTFSTPGGAMRWRTFFGRDFWTAERIRTSSDTVNIGGRIFMDGTSATVGYQDATSATQRSDILFTPGNAQLRARLLNSPPASSNTALLVETAAGHTGYMLRLFNDDAAAYRFSVDLAGNTTIGGVLSAPNIATGTVTITPAAAYTPTSIPVTGLNVAGSTFRGYATANSTVPGYRASATPPGAGVTGVSVSNVTSTGLTVWVNRENTTNTTINWMVIGS</sequence>
<evidence type="ECO:0008006" key="3">
    <source>
        <dbReference type="Google" id="ProtNLM"/>
    </source>
</evidence>
<name>A0ABN1DXH9_9ACTN</name>
<reference evidence="1 2" key="1">
    <citation type="journal article" date="2019" name="Int. J. Syst. Evol. Microbiol.">
        <title>The Global Catalogue of Microorganisms (GCM) 10K type strain sequencing project: providing services to taxonomists for standard genome sequencing and annotation.</title>
        <authorList>
            <consortium name="The Broad Institute Genomics Platform"/>
            <consortium name="The Broad Institute Genome Sequencing Center for Infectious Disease"/>
            <person name="Wu L."/>
            <person name="Ma J."/>
        </authorList>
    </citation>
    <scope>NUCLEOTIDE SEQUENCE [LARGE SCALE GENOMIC DNA]</scope>
    <source>
        <strain evidence="1 2">JCM 5052</strain>
    </source>
</reference>
<evidence type="ECO:0000313" key="1">
    <source>
        <dbReference type="EMBL" id="GAA0554715.1"/>
    </source>
</evidence>
<accession>A0ABN1DXH9</accession>
<organism evidence="1 2">
    <name type="scientific">Streptomyces mordarskii</name>
    <dbReference type="NCBI Taxonomy" id="1226758"/>
    <lineage>
        <taxon>Bacteria</taxon>
        <taxon>Bacillati</taxon>
        <taxon>Actinomycetota</taxon>
        <taxon>Actinomycetes</taxon>
        <taxon>Kitasatosporales</taxon>
        <taxon>Streptomycetaceae</taxon>
        <taxon>Streptomyces</taxon>
    </lineage>
</organism>
<comment type="caution">
    <text evidence="1">The sequence shown here is derived from an EMBL/GenBank/DDBJ whole genome shotgun (WGS) entry which is preliminary data.</text>
</comment>
<dbReference type="Proteomes" id="UP001501576">
    <property type="component" value="Unassembled WGS sequence"/>
</dbReference>
<dbReference type="EMBL" id="BAAABZ010000071">
    <property type="protein sequence ID" value="GAA0554715.1"/>
    <property type="molecule type" value="Genomic_DNA"/>
</dbReference>
<evidence type="ECO:0000313" key="2">
    <source>
        <dbReference type="Proteomes" id="UP001501576"/>
    </source>
</evidence>